<name>A0ABS1U877_9PROT</name>
<dbReference type="CDD" id="cd01297">
    <property type="entry name" value="D-aminoacylase"/>
    <property type="match status" value="1"/>
</dbReference>
<dbReference type="InterPro" id="IPR050378">
    <property type="entry name" value="Metallo-dep_Hydrolases_sf"/>
</dbReference>
<dbReference type="SUPFAM" id="SSF51338">
    <property type="entry name" value="Composite domain of metallo-dependent hydrolases"/>
    <property type="match status" value="1"/>
</dbReference>
<gene>
    <name evidence="2" type="ORF">JMJ56_22980</name>
</gene>
<comment type="caution">
    <text evidence="2">The sequence shown here is derived from an EMBL/GenBank/DDBJ whole genome shotgun (WGS) entry which is preliminary data.</text>
</comment>
<dbReference type="InterPro" id="IPR013108">
    <property type="entry name" value="Amidohydro_3"/>
</dbReference>
<protein>
    <submittedName>
        <fullName evidence="2">Amidohydrolase family protein</fullName>
    </submittedName>
</protein>
<evidence type="ECO:0000259" key="1">
    <source>
        <dbReference type="Pfam" id="PF07969"/>
    </source>
</evidence>
<feature type="domain" description="Amidohydrolase 3" evidence="1">
    <location>
        <begin position="44"/>
        <end position="548"/>
    </location>
</feature>
<organism evidence="2 3">
    <name type="scientific">Belnapia arida</name>
    <dbReference type="NCBI Taxonomy" id="2804533"/>
    <lineage>
        <taxon>Bacteria</taxon>
        <taxon>Pseudomonadati</taxon>
        <taxon>Pseudomonadota</taxon>
        <taxon>Alphaproteobacteria</taxon>
        <taxon>Acetobacterales</taxon>
        <taxon>Roseomonadaceae</taxon>
        <taxon>Belnapia</taxon>
    </lineage>
</organism>
<reference evidence="2 3" key="1">
    <citation type="submission" date="2021-01" db="EMBL/GenBank/DDBJ databases">
        <title>Belnapia mucosa sp. nov. and Belnapia arida sp. nov., isolated from the Tabernas Desert (Almeria, Spain).</title>
        <authorList>
            <person name="Molina-Menor E."/>
            <person name="Vidal-Verdu A."/>
            <person name="Calonge A."/>
            <person name="Satari L."/>
            <person name="Pereto J."/>
            <person name="Porcar M."/>
        </authorList>
    </citation>
    <scope>NUCLEOTIDE SEQUENCE [LARGE SCALE GENOMIC DNA]</scope>
    <source>
        <strain evidence="2 3">T18</strain>
    </source>
</reference>
<dbReference type="InterPro" id="IPR011059">
    <property type="entry name" value="Metal-dep_hydrolase_composite"/>
</dbReference>
<sequence>MAEDLVIRGGTIVDGSGAPGFVADLAVSGGRITAIGPGLPRGREEIDAHGRLVTPGFVDIHTHYDGQAVWDSHLAPSAIHGVTTAVMGNCGVGFAPVHPGQEMQLIELMEGVEDIPAPVLSQGLDFTWESFSEYLAVLEGKPRDIDICALVPHAAVRVYVMGERALALEPANQGDIAAMRQIVAEAVRAGAFGFSTSRTISHKTLKGDSTPTLRAQEDELTGIALGLKEVGAGFLEVVSDFNLPDAATEFAMLRRVAEACGRPMVFSLTARHDRTEAWRELLALSNKAAAEGVNIRPVFPPRPIGILMGLLGSQNPFSGSPSYKAIAHLPVPERVAAMRDPATRARILADDRISGSNFPLITRLSFERMFPFGDPPDYAPHRETSVAAEAARQGRSPEDVAYDMLLANEGQNFLFCPLTNYADFTLDASAELLRHPNTIVGLSDGGAHVGFISDGSFPTFLLSYWGKQRGLPIEELIRRQTSDTARAVGLADRGLLRAGMRADINIIDLDALALDRPGMLYDLPAGGRRLMQRARGYEATIVAGAVTYRHGEATGALPGRLVRCGA</sequence>
<dbReference type="EMBL" id="JAETWB010000018">
    <property type="protein sequence ID" value="MBL6080882.1"/>
    <property type="molecule type" value="Genomic_DNA"/>
</dbReference>
<proteinExistence type="predicted"/>
<evidence type="ECO:0000313" key="2">
    <source>
        <dbReference type="EMBL" id="MBL6080882.1"/>
    </source>
</evidence>
<dbReference type="Pfam" id="PF07969">
    <property type="entry name" value="Amidohydro_3"/>
    <property type="match status" value="1"/>
</dbReference>
<accession>A0ABS1U877</accession>
<dbReference type="Proteomes" id="UP000660885">
    <property type="component" value="Unassembled WGS sequence"/>
</dbReference>
<dbReference type="Gene3D" id="3.20.20.140">
    <property type="entry name" value="Metal-dependent hydrolases"/>
    <property type="match status" value="2"/>
</dbReference>
<dbReference type="RefSeq" id="WP_202834108.1">
    <property type="nucleotide sequence ID" value="NZ_JAETWB010000018.1"/>
</dbReference>
<keyword evidence="3" id="KW-1185">Reference proteome</keyword>
<evidence type="ECO:0000313" key="3">
    <source>
        <dbReference type="Proteomes" id="UP000660885"/>
    </source>
</evidence>
<dbReference type="PANTHER" id="PTHR11647:SF1">
    <property type="entry name" value="COLLAPSIN RESPONSE MEDIATOR PROTEIN"/>
    <property type="match status" value="1"/>
</dbReference>
<dbReference type="SUPFAM" id="SSF51556">
    <property type="entry name" value="Metallo-dependent hydrolases"/>
    <property type="match status" value="1"/>
</dbReference>
<dbReference type="InterPro" id="IPR032466">
    <property type="entry name" value="Metal_Hydrolase"/>
</dbReference>
<dbReference type="PANTHER" id="PTHR11647">
    <property type="entry name" value="HYDRANTOINASE/DIHYDROPYRIMIDINASE FAMILY MEMBER"/>
    <property type="match status" value="1"/>
</dbReference>